<keyword evidence="4" id="KW-0158">Chromosome</keyword>
<dbReference type="AlphaFoldDB" id="A0AA88HS07"/>
<dbReference type="SMART" id="SM00428">
    <property type="entry name" value="H3"/>
    <property type="match status" value="1"/>
</dbReference>
<protein>
    <recommendedName>
        <fullName evidence="8">Core Histone H2A/H2B/H3 domain-containing protein</fullName>
    </recommendedName>
</protein>
<dbReference type="GO" id="GO:0030527">
    <property type="term" value="F:structural constituent of chromatin"/>
    <property type="evidence" value="ECO:0007669"/>
    <property type="project" value="InterPro"/>
</dbReference>
<keyword evidence="7" id="KW-0544">Nucleosome core</keyword>
<dbReference type="Proteomes" id="UP001187531">
    <property type="component" value="Unassembled WGS sequence"/>
</dbReference>
<dbReference type="FunFam" id="1.10.20.10:FF:000085">
    <property type="entry name" value="Histone H3.2"/>
    <property type="match status" value="1"/>
</dbReference>
<evidence type="ECO:0000256" key="3">
    <source>
        <dbReference type="ARBA" id="ARBA00010343"/>
    </source>
</evidence>
<evidence type="ECO:0000256" key="6">
    <source>
        <dbReference type="ARBA" id="ARBA00023242"/>
    </source>
</evidence>
<dbReference type="EMBL" id="JAVRJZ010000015">
    <property type="protein sequence ID" value="KAK2712836.1"/>
    <property type="molecule type" value="Genomic_DNA"/>
</dbReference>
<evidence type="ECO:0000256" key="5">
    <source>
        <dbReference type="ARBA" id="ARBA00023125"/>
    </source>
</evidence>
<keyword evidence="10" id="KW-1185">Reference proteome</keyword>
<evidence type="ECO:0000256" key="7">
    <source>
        <dbReference type="ARBA" id="ARBA00023269"/>
    </source>
</evidence>
<organism evidence="9 10">
    <name type="scientific">Artemia franciscana</name>
    <name type="common">Brine shrimp</name>
    <name type="synonym">Artemia sanfranciscana</name>
    <dbReference type="NCBI Taxonomy" id="6661"/>
    <lineage>
        <taxon>Eukaryota</taxon>
        <taxon>Metazoa</taxon>
        <taxon>Ecdysozoa</taxon>
        <taxon>Arthropoda</taxon>
        <taxon>Crustacea</taxon>
        <taxon>Branchiopoda</taxon>
        <taxon>Anostraca</taxon>
        <taxon>Artemiidae</taxon>
        <taxon>Artemia</taxon>
    </lineage>
</organism>
<dbReference type="Pfam" id="PF00125">
    <property type="entry name" value="Histone"/>
    <property type="match status" value="1"/>
</dbReference>
<comment type="similarity">
    <text evidence="3">Belongs to the histone H3 family.</text>
</comment>
<keyword evidence="6" id="KW-0539">Nucleus</keyword>
<reference evidence="9" key="1">
    <citation type="submission" date="2023-07" db="EMBL/GenBank/DDBJ databases">
        <title>Chromosome-level genome assembly of Artemia franciscana.</title>
        <authorList>
            <person name="Jo E."/>
        </authorList>
    </citation>
    <scope>NUCLEOTIDE SEQUENCE</scope>
    <source>
        <tissue evidence="9">Whole body</tissue>
    </source>
</reference>
<evidence type="ECO:0000313" key="9">
    <source>
        <dbReference type="EMBL" id="KAK2712836.1"/>
    </source>
</evidence>
<dbReference type="GO" id="GO:0000786">
    <property type="term" value="C:nucleosome"/>
    <property type="evidence" value="ECO:0007669"/>
    <property type="project" value="UniProtKB-KW"/>
</dbReference>
<comment type="caution">
    <text evidence="9">The sequence shown here is derived from an EMBL/GenBank/DDBJ whole genome shotgun (WGS) entry which is preliminary data.</text>
</comment>
<evidence type="ECO:0000256" key="4">
    <source>
        <dbReference type="ARBA" id="ARBA00022454"/>
    </source>
</evidence>
<dbReference type="PANTHER" id="PTHR11426">
    <property type="entry name" value="HISTONE H3"/>
    <property type="match status" value="1"/>
</dbReference>
<evidence type="ECO:0000256" key="2">
    <source>
        <dbReference type="ARBA" id="ARBA00004286"/>
    </source>
</evidence>
<comment type="subcellular location">
    <subcellularLocation>
        <location evidence="2">Chromosome</location>
    </subcellularLocation>
    <subcellularLocation>
        <location evidence="1">Nucleus</location>
    </subcellularLocation>
</comment>
<proteinExistence type="inferred from homology"/>
<name>A0AA88HS07_ARTSF</name>
<keyword evidence="5" id="KW-0238">DNA-binding</keyword>
<dbReference type="InterPro" id="IPR007125">
    <property type="entry name" value="H2A/H2B/H3"/>
</dbReference>
<evidence type="ECO:0000259" key="8">
    <source>
        <dbReference type="Pfam" id="PF00125"/>
    </source>
</evidence>
<sequence>MSIAELKPGRETWCLFVSDKYVPFAIANSIKAKDESLKLQLKTLMFYRIARLVPENATEEQLCDLVTNCIKASRFGSTRSFKPEFSCRDDLTATMSAPVAVEYERIYVEDSCPSHPAAVTVRRIVIYLLPVVQAMDKKDTPANIAQHFKTDFRLQSLAVMALQEASEAYLVALFEDTNLCAIHAKRVTIMPKDIQLTRRIRGERA</sequence>
<gene>
    <name evidence="9" type="ORF">QYM36_011510</name>
</gene>
<accession>A0AA88HS07</accession>
<dbReference type="InterPro" id="IPR009072">
    <property type="entry name" value="Histone-fold"/>
</dbReference>
<evidence type="ECO:0000313" key="10">
    <source>
        <dbReference type="Proteomes" id="UP001187531"/>
    </source>
</evidence>
<dbReference type="InterPro" id="IPR000164">
    <property type="entry name" value="Histone_H3/CENP-A"/>
</dbReference>
<feature type="domain" description="Core Histone H2A/H2B/H3" evidence="8">
    <location>
        <begin position="143"/>
        <end position="200"/>
    </location>
</feature>
<dbReference type="GO" id="GO:0003677">
    <property type="term" value="F:DNA binding"/>
    <property type="evidence" value="ECO:0007669"/>
    <property type="project" value="UniProtKB-KW"/>
</dbReference>
<dbReference type="GO" id="GO:0046982">
    <property type="term" value="F:protein heterodimerization activity"/>
    <property type="evidence" value="ECO:0007669"/>
    <property type="project" value="InterPro"/>
</dbReference>
<dbReference type="GO" id="GO:0005634">
    <property type="term" value="C:nucleus"/>
    <property type="evidence" value="ECO:0007669"/>
    <property type="project" value="UniProtKB-SubCell"/>
</dbReference>
<evidence type="ECO:0000256" key="1">
    <source>
        <dbReference type="ARBA" id="ARBA00004123"/>
    </source>
</evidence>
<dbReference type="SUPFAM" id="SSF47113">
    <property type="entry name" value="Histone-fold"/>
    <property type="match status" value="1"/>
</dbReference>
<dbReference type="Gene3D" id="1.10.20.10">
    <property type="entry name" value="Histone, subunit A"/>
    <property type="match status" value="1"/>
</dbReference>